<organism evidence="2 3">
    <name type="scientific">Streptomyces prasinopilosus</name>
    <dbReference type="NCBI Taxonomy" id="67344"/>
    <lineage>
        <taxon>Bacteria</taxon>
        <taxon>Bacillati</taxon>
        <taxon>Actinomycetota</taxon>
        <taxon>Actinomycetes</taxon>
        <taxon>Kitasatosporales</taxon>
        <taxon>Streptomycetaceae</taxon>
        <taxon>Streptomyces</taxon>
    </lineage>
</organism>
<proteinExistence type="predicted"/>
<keyword evidence="3" id="KW-1185">Reference proteome</keyword>
<feature type="compositionally biased region" description="Low complexity" evidence="1">
    <location>
        <begin position="37"/>
        <end position="54"/>
    </location>
</feature>
<protein>
    <submittedName>
        <fullName evidence="2">Uncharacterized protein</fullName>
    </submittedName>
</protein>
<evidence type="ECO:0000313" key="2">
    <source>
        <dbReference type="EMBL" id="SDC53017.1"/>
    </source>
</evidence>
<name>A0A1G6MCH1_9ACTN</name>
<evidence type="ECO:0000256" key="1">
    <source>
        <dbReference type="SAM" id="MobiDB-lite"/>
    </source>
</evidence>
<dbReference type="STRING" id="67344.SAMN05216505_102466"/>
<dbReference type="EMBL" id="FMZK01000002">
    <property type="protein sequence ID" value="SDC53017.1"/>
    <property type="molecule type" value="Genomic_DNA"/>
</dbReference>
<dbReference type="RefSeq" id="WP_055570470.1">
    <property type="nucleotide sequence ID" value="NZ_FMZK01000002.1"/>
</dbReference>
<dbReference type="Proteomes" id="UP000182100">
    <property type="component" value="Unassembled WGS sequence"/>
</dbReference>
<feature type="compositionally biased region" description="Pro residues" evidence="1">
    <location>
        <begin position="58"/>
        <end position="68"/>
    </location>
</feature>
<evidence type="ECO:0000313" key="3">
    <source>
        <dbReference type="Proteomes" id="UP000182100"/>
    </source>
</evidence>
<gene>
    <name evidence="2" type="ORF">SAMN05216505_102466</name>
</gene>
<dbReference type="AlphaFoldDB" id="A0A1G6MCH1"/>
<sequence>MVVLALLVPSLMLGVLLMLDRYEDLLLPGVRERAPDGVPAPREAGPRAGAPAVAHTGPPGPDGLPGSP</sequence>
<reference evidence="3" key="1">
    <citation type="submission" date="2016-10" db="EMBL/GenBank/DDBJ databases">
        <authorList>
            <person name="Varghese N."/>
            <person name="Submissions S."/>
        </authorList>
    </citation>
    <scope>NUCLEOTIDE SEQUENCE [LARGE SCALE GENOMIC DNA]</scope>
    <source>
        <strain evidence="3">CGMCC 4.3504</strain>
    </source>
</reference>
<accession>A0A1G6MCH1</accession>
<feature type="region of interest" description="Disordered" evidence="1">
    <location>
        <begin position="31"/>
        <end position="68"/>
    </location>
</feature>